<evidence type="ECO:0000256" key="1">
    <source>
        <dbReference type="SAM" id="Phobius"/>
    </source>
</evidence>
<dbReference type="AlphaFoldDB" id="A0A1I2QN89"/>
<keyword evidence="1" id="KW-0812">Transmembrane</keyword>
<name>A0A1I2QN89_9BACI</name>
<keyword evidence="1" id="KW-1133">Transmembrane helix</keyword>
<reference evidence="3" key="1">
    <citation type="submission" date="2016-10" db="EMBL/GenBank/DDBJ databases">
        <authorList>
            <person name="Varghese N."/>
            <person name="Submissions S."/>
        </authorList>
    </citation>
    <scope>NUCLEOTIDE SEQUENCE [LARGE SCALE GENOMIC DNA]</scope>
    <source>
        <strain evidence="3">FP5</strain>
    </source>
</reference>
<sequence>MKDVNDKVYGSILVSAGMIIGITLGLSYFGLFEGLRMLRTLIVVVMIVLIIFILVRWKEQLDEKYK</sequence>
<feature type="transmembrane region" description="Helical" evidence="1">
    <location>
        <begin position="37"/>
        <end position="57"/>
    </location>
</feature>
<evidence type="ECO:0000313" key="2">
    <source>
        <dbReference type="EMBL" id="SFG29103.1"/>
    </source>
</evidence>
<protein>
    <submittedName>
        <fullName evidence="2">Uncharacterized protein</fullName>
    </submittedName>
</protein>
<dbReference type="EMBL" id="FOOG01000032">
    <property type="protein sequence ID" value="SFG29103.1"/>
    <property type="molecule type" value="Genomic_DNA"/>
</dbReference>
<gene>
    <name evidence="2" type="ORF">SAMN05216353_13244</name>
</gene>
<evidence type="ECO:0000313" key="3">
    <source>
        <dbReference type="Proteomes" id="UP000198897"/>
    </source>
</evidence>
<keyword evidence="1" id="KW-0472">Membrane</keyword>
<accession>A0A1I2QN89</accession>
<proteinExistence type="predicted"/>
<dbReference type="RefSeq" id="WP_089753180.1">
    <property type="nucleotide sequence ID" value="NZ_FOOG01000032.1"/>
</dbReference>
<keyword evidence="3" id="KW-1185">Reference proteome</keyword>
<dbReference type="OrthoDB" id="9950826at2"/>
<dbReference type="Proteomes" id="UP000198897">
    <property type="component" value="Unassembled WGS sequence"/>
</dbReference>
<organism evidence="2 3">
    <name type="scientific">Halobacillus alkaliphilus</name>
    <dbReference type="NCBI Taxonomy" id="396056"/>
    <lineage>
        <taxon>Bacteria</taxon>
        <taxon>Bacillati</taxon>
        <taxon>Bacillota</taxon>
        <taxon>Bacilli</taxon>
        <taxon>Bacillales</taxon>
        <taxon>Bacillaceae</taxon>
        <taxon>Halobacillus</taxon>
    </lineage>
</organism>
<feature type="transmembrane region" description="Helical" evidence="1">
    <location>
        <begin position="12"/>
        <end position="31"/>
    </location>
</feature>